<dbReference type="GO" id="GO:0010104">
    <property type="term" value="P:regulation of ethylene-activated signaling pathway"/>
    <property type="evidence" value="ECO:0007669"/>
    <property type="project" value="TreeGrafter"/>
</dbReference>
<sequence length="306" mass="34986">MGSNEEHTLMIGETEVDSTQIDPKRSRFPCCIVWSPLPLLSWFFPCIGHIGICRQDGVILDFAGPNFVCVDNFTFGAPTRYIQLSKEQCWTFLDSSAHDSEDELMQNSERREIRSWDDALRKSTQEYQHETYNILTCNCHSFVANCLNKLTFQGGNWNVVNLALLIFIKGQYVSTLALLQTYVPFLVVLGLGLAFGGEVFLIYLGIFIFLLVGWFLIEHQAALTTLAHSSDRTHNADEQRYPLHYANRPATVYDKSRVSTSAEPCHGKNVDAKTRQKTPYQVDKIHYAEVPYCYSMYILDYKNPNH</sequence>
<reference evidence="2" key="1">
    <citation type="submission" date="2020-06" db="EMBL/GenBank/DDBJ databases">
        <authorList>
            <person name="Li T."/>
            <person name="Hu X."/>
            <person name="Zhang T."/>
            <person name="Song X."/>
            <person name="Zhang H."/>
            <person name="Dai N."/>
            <person name="Sheng W."/>
            <person name="Hou X."/>
            <person name="Wei L."/>
        </authorList>
    </citation>
    <scope>NUCLEOTIDE SEQUENCE</scope>
    <source>
        <strain evidence="2">3651</strain>
        <tissue evidence="2">Leaf</tissue>
    </source>
</reference>
<keyword evidence="3" id="KW-1185">Reference proteome</keyword>
<dbReference type="GO" id="GO:0005794">
    <property type="term" value="C:Golgi apparatus"/>
    <property type="evidence" value="ECO:0007669"/>
    <property type="project" value="TreeGrafter"/>
</dbReference>
<feature type="transmembrane region" description="Helical" evidence="1">
    <location>
        <begin position="200"/>
        <end position="217"/>
    </location>
</feature>
<gene>
    <name evidence="2" type="ORF">Salat_1556600</name>
</gene>
<dbReference type="InterPro" id="IPR008496">
    <property type="entry name" value="TMEM222/RTE1"/>
</dbReference>
<dbReference type="EMBL" id="JACGWO010000005">
    <property type="protein sequence ID" value="KAK4427876.1"/>
    <property type="molecule type" value="Genomic_DNA"/>
</dbReference>
<evidence type="ECO:0000313" key="2">
    <source>
        <dbReference type="EMBL" id="KAK4427876.1"/>
    </source>
</evidence>
<dbReference type="PANTHER" id="PTHR20921">
    <property type="entry name" value="TRANSMEMBRANE PROTEIN 222"/>
    <property type="match status" value="1"/>
</dbReference>
<evidence type="ECO:0000313" key="3">
    <source>
        <dbReference type="Proteomes" id="UP001293254"/>
    </source>
</evidence>
<name>A0AAE1YDL3_9LAMI</name>
<proteinExistence type="predicted"/>
<reference evidence="2" key="2">
    <citation type="journal article" date="2024" name="Plant">
        <title>Genomic evolution and insights into agronomic trait innovations of Sesamum species.</title>
        <authorList>
            <person name="Miao H."/>
            <person name="Wang L."/>
            <person name="Qu L."/>
            <person name="Liu H."/>
            <person name="Sun Y."/>
            <person name="Le M."/>
            <person name="Wang Q."/>
            <person name="Wei S."/>
            <person name="Zheng Y."/>
            <person name="Lin W."/>
            <person name="Duan Y."/>
            <person name="Cao H."/>
            <person name="Xiong S."/>
            <person name="Wang X."/>
            <person name="Wei L."/>
            <person name="Li C."/>
            <person name="Ma Q."/>
            <person name="Ju M."/>
            <person name="Zhao R."/>
            <person name="Li G."/>
            <person name="Mu C."/>
            <person name="Tian Q."/>
            <person name="Mei H."/>
            <person name="Zhang T."/>
            <person name="Gao T."/>
            <person name="Zhang H."/>
        </authorList>
    </citation>
    <scope>NUCLEOTIDE SEQUENCE</scope>
    <source>
        <strain evidence="2">3651</strain>
    </source>
</reference>
<dbReference type="Proteomes" id="UP001293254">
    <property type="component" value="Unassembled WGS sequence"/>
</dbReference>
<dbReference type="Pfam" id="PF05608">
    <property type="entry name" value="RTE1"/>
    <property type="match status" value="1"/>
</dbReference>
<dbReference type="PANTHER" id="PTHR20921:SF0">
    <property type="entry name" value="TRANSMEMBRANE PROTEIN 222"/>
    <property type="match status" value="1"/>
</dbReference>
<keyword evidence="1" id="KW-1133">Transmembrane helix</keyword>
<organism evidence="2 3">
    <name type="scientific">Sesamum alatum</name>
    <dbReference type="NCBI Taxonomy" id="300844"/>
    <lineage>
        <taxon>Eukaryota</taxon>
        <taxon>Viridiplantae</taxon>
        <taxon>Streptophyta</taxon>
        <taxon>Embryophyta</taxon>
        <taxon>Tracheophyta</taxon>
        <taxon>Spermatophyta</taxon>
        <taxon>Magnoliopsida</taxon>
        <taxon>eudicotyledons</taxon>
        <taxon>Gunneridae</taxon>
        <taxon>Pentapetalae</taxon>
        <taxon>asterids</taxon>
        <taxon>lamiids</taxon>
        <taxon>Lamiales</taxon>
        <taxon>Pedaliaceae</taxon>
        <taxon>Sesamum</taxon>
    </lineage>
</organism>
<protein>
    <submittedName>
        <fullName evidence="2">Protein RTE1</fullName>
    </submittedName>
</protein>
<dbReference type="AlphaFoldDB" id="A0AAE1YDL3"/>
<accession>A0AAE1YDL3</accession>
<keyword evidence="1" id="KW-0812">Transmembrane</keyword>
<comment type="caution">
    <text evidence="2">The sequence shown here is derived from an EMBL/GenBank/DDBJ whole genome shotgun (WGS) entry which is preliminary data.</text>
</comment>
<keyword evidence="1" id="KW-0472">Membrane</keyword>
<dbReference type="GO" id="GO:0009723">
    <property type="term" value="P:response to ethylene"/>
    <property type="evidence" value="ECO:0007669"/>
    <property type="project" value="TreeGrafter"/>
</dbReference>
<dbReference type="GO" id="GO:0005783">
    <property type="term" value="C:endoplasmic reticulum"/>
    <property type="evidence" value="ECO:0007669"/>
    <property type="project" value="TreeGrafter"/>
</dbReference>
<evidence type="ECO:0000256" key="1">
    <source>
        <dbReference type="SAM" id="Phobius"/>
    </source>
</evidence>